<keyword evidence="1" id="KW-0812">Transmembrane</keyword>
<dbReference type="AlphaFoldDB" id="I3V4B2"/>
<dbReference type="Proteomes" id="UP000005268">
    <property type="component" value="Chromosome"/>
</dbReference>
<evidence type="ECO:0000256" key="1">
    <source>
        <dbReference type="SAM" id="Phobius"/>
    </source>
</evidence>
<dbReference type="HOGENOM" id="CLU_2466659_0_0_6"/>
<reference evidence="2 3" key="1">
    <citation type="journal article" date="2012" name="J. Bacteriol.">
        <title>Complete Genome Sequence of the Naphthalene-Degrading Pseudomonas putida Strain ND6.</title>
        <authorList>
            <person name="Li S."/>
            <person name="Zhao H."/>
            <person name="Li Y."/>
            <person name="Niu S."/>
            <person name="Cai B."/>
        </authorList>
    </citation>
    <scope>NUCLEOTIDE SEQUENCE [LARGE SCALE GENOMIC DNA]</scope>
    <source>
        <strain evidence="2 3">ND6</strain>
    </source>
</reference>
<name>I3V4B2_PSEPU</name>
<protein>
    <submittedName>
        <fullName evidence="2">Uncharacterized protein</fullName>
    </submittedName>
</protein>
<evidence type="ECO:0000313" key="3">
    <source>
        <dbReference type="Proteomes" id="UP000005268"/>
    </source>
</evidence>
<sequence>MGHVAARGLAALATGFGSFFTVIGEIARVLVTALAALLIAGAAVVFSGHGVQTSYDFGMHGKMPYTDSEFGDIGRFALLREVRTGGVK</sequence>
<accession>I3V4B2</accession>
<evidence type="ECO:0000313" key="2">
    <source>
        <dbReference type="EMBL" id="AFK72583.1"/>
    </source>
</evidence>
<dbReference type="EMBL" id="CP003588">
    <property type="protein sequence ID" value="AFK72583.1"/>
    <property type="molecule type" value="Genomic_DNA"/>
</dbReference>
<gene>
    <name evidence="2" type="ORF">YSA_10729</name>
</gene>
<keyword evidence="1" id="KW-0472">Membrane</keyword>
<proteinExistence type="predicted"/>
<dbReference type="KEGG" id="ppi:YSA_10729"/>
<keyword evidence="1" id="KW-1133">Transmembrane helix</keyword>
<organism evidence="2 3">
    <name type="scientific">Pseudomonas putida ND6</name>
    <dbReference type="NCBI Taxonomy" id="231023"/>
    <lineage>
        <taxon>Bacteria</taxon>
        <taxon>Pseudomonadati</taxon>
        <taxon>Pseudomonadota</taxon>
        <taxon>Gammaproteobacteria</taxon>
        <taxon>Pseudomonadales</taxon>
        <taxon>Pseudomonadaceae</taxon>
        <taxon>Pseudomonas</taxon>
    </lineage>
</organism>
<feature type="transmembrane region" description="Helical" evidence="1">
    <location>
        <begin position="26"/>
        <end position="46"/>
    </location>
</feature>